<sequence>MRDQITIETGAEDRPAAGGAAAGAAAEDGTAGGKADGSTPRRYLVIHNPTAGGRRGRRLRAVTARLEQAGLAVTIRPTGRRGDAESFARAVQPGEFDAVVAAGGDGTINEVINGLAVHAAAGRPMPLGIVPMGTANVLAAELGLPMAAEGIAAVLADGRQRDIWPALANGRVFSMMAGAGLDARVVERVDPRVKRVIGTGAYVAETLVQLATRPDHRYHVSIDGGPAEEVASVIVAKGHFYGGRFICAPDARLAEPLLHVCLFPRGGRLAALRYVWGVTAGRLARFPDYRVVTATRVRIEGPAGEGLFADAVQGDGDVLARLPVEIALAGWRLPVLAG</sequence>
<dbReference type="InterPro" id="IPR045540">
    <property type="entry name" value="YegS/DAGK_C"/>
</dbReference>
<dbReference type="RefSeq" id="WP_307353987.1">
    <property type="nucleotide sequence ID" value="NZ_JAGINO010000002.1"/>
</dbReference>
<comment type="caution">
    <text evidence="7">The sequence shown here is derived from an EMBL/GenBank/DDBJ whole genome shotgun (WGS) entry which is preliminary data.</text>
</comment>
<dbReference type="PROSITE" id="PS50146">
    <property type="entry name" value="DAGK"/>
    <property type="match status" value="1"/>
</dbReference>
<dbReference type="Gene3D" id="3.40.50.10330">
    <property type="entry name" value="Probable inorganic polyphosphate/atp-NAD kinase, domain 1"/>
    <property type="match status" value="1"/>
</dbReference>
<evidence type="ECO:0000256" key="5">
    <source>
        <dbReference type="SAM" id="MobiDB-lite"/>
    </source>
</evidence>
<reference evidence="7 8" key="1">
    <citation type="submission" date="2023-07" db="EMBL/GenBank/DDBJ databases">
        <title>Genomic Encyclopedia of Type Strains, Phase IV (KMG-IV): sequencing the most valuable type-strain genomes for metagenomic binning, comparative biology and taxonomic classification.</title>
        <authorList>
            <person name="Goeker M."/>
        </authorList>
    </citation>
    <scope>NUCLEOTIDE SEQUENCE [LARGE SCALE GENOMIC DNA]</scope>
    <source>
        <strain evidence="7 8">DSM 19922</strain>
    </source>
</reference>
<dbReference type="Gene3D" id="2.60.200.40">
    <property type="match status" value="1"/>
</dbReference>
<dbReference type="InterPro" id="IPR001206">
    <property type="entry name" value="Diacylglycerol_kinase_cat_dom"/>
</dbReference>
<name>A0ABU0MFB8_9PROT</name>
<protein>
    <submittedName>
        <fullName evidence="7">YegS/Rv2252/BmrU family lipid kinase</fullName>
    </submittedName>
</protein>
<dbReference type="EMBL" id="JAUSVU010000002">
    <property type="protein sequence ID" value="MDQ0532136.1"/>
    <property type="molecule type" value="Genomic_DNA"/>
</dbReference>
<keyword evidence="3 7" id="KW-0418">Kinase</keyword>
<dbReference type="SMART" id="SM00046">
    <property type="entry name" value="DAGKc"/>
    <property type="match status" value="1"/>
</dbReference>
<dbReference type="PANTHER" id="PTHR12358:SF106">
    <property type="entry name" value="LIPID KINASE YEGS"/>
    <property type="match status" value="1"/>
</dbReference>
<dbReference type="SUPFAM" id="SSF111331">
    <property type="entry name" value="NAD kinase/diacylglycerol kinase-like"/>
    <property type="match status" value="1"/>
</dbReference>
<keyword evidence="2" id="KW-0547">Nucleotide-binding</keyword>
<dbReference type="GO" id="GO:0016301">
    <property type="term" value="F:kinase activity"/>
    <property type="evidence" value="ECO:0007669"/>
    <property type="project" value="UniProtKB-KW"/>
</dbReference>
<evidence type="ECO:0000313" key="8">
    <source>
        <dbReference type="Proteomes" id="UP001244552"/>
    </source>
</evidence>
<evidence type="ECO:0000256" key="1">
    <source>
        <dbReference type="ARBA" id="ARBA00022679"/>
    </source>
</evidence>
<accession>A0ABU0MFB8</accession>
<feature type="compositionally biased region" description="Basic and acidic residues" evidence="5">
    <location>
        <begin position="1"/>
        <end position="15"/>
    </location>
</feature>
<dbReference type="InterPro" id="IPR017438">
    <property type="entry name" value="ATP-NAD_kinase_N"/>
</dbReference>
<feature type="region of interest" description="Disordered" evidence="5">
    <location>
        <begin position="1"/>
        <end position="41"/>
    </location>
</feature>
<evidence type="ECO:0000256" key="2">
    <source>
        <dbReference type="ARBA" id="ARBA00022741"/>
    </source>
</evidence>
<gene>
    <name evidence="7" type="ORF">QO018_000972</name>
</gene>
<evidence type="ECO:0000256" key="3">
    <source>
        <dbReference type="ARBA" id="ARBA00022777"/>
    </source>
</evidence>
<keyword evidence="4" id="KW-0067">ATP-binding</keyword>
<evidence type="ECO:0000256" key="4">
    <source>
        <dbReference type="ARBA" id="ARBA00022840"/>
    </source>
</evidence>
<dbReference type="Pfam" id="PF00781">
    <property type="entry name" value="DAGK_cat"/>
    <property type="match status" value="1"/>
</dbReference>
<dbReference type="Pfam" id="PF19279">
    <property type="entry name" value="YegS_C"/>
    <property type="match status" value="1"/>
</dbReference>
<evidence type="ECO:0000259" key="6">
    <source>
        <dbReference type="PROSITE" id="PS50146"/>
    </source>
</evidence>
<organism evidence="7 8">
    <name type="scientific">Azospirillum picis</name>
    <dbReference type="NCBI Taxonomy" id="488438"/>
    <lineage>
        <taxon>Bacteria</taxon>
        <taxon>Pseudomonadati</taxon>
        <taxon>Pseudomonadota</taxon>
        <taxon>Alphaproteobacteria</taxon>
        <taxon>Rhodospirillales</taxon>
        <taxon>Azospirillaceae</taxon>
        <taxon>Azospirillum</taxon>
    </lineage>
</organism>
<feature type="domain" description="DAGKc" evidence="6">
    <location>
        <begin position="38"/>
        <end position="170"/>
    </location>
</feature>
<evidence type="ECO:0000313" key="7">
    <source>
        <dbReference type="EMBL" id="MDQ0532136.1"/>
    </source>
</evidence>
<keyword evidence="1" id="KW-0808">Transferase</keyword>
<dbReference type="InterPro" id="IPR016064">
    <property type="entry name" value="NAD/diacylglycerol_kinase_sf"/>
</dbReference>
<proteinExistence type="predicted"/>
<keyword evidence="8" id="KW-1185">Reference proteome</keyword>
<dbReference type="InterPro" id="IPR050187">
    <property type="entry name" value="Lipid_Phosphate_FormReg"/>
</dbReference>
<dbReference type="Proteomes" id="UP001244552">
    <property type="component" value="Unassembled WGS sequence"/>
</dbReference>
<feature type="compositionally biased region" description="Low complexity" evidence="5">
    <location>
        <begin position="16"/>
        <end position="29"/>
    </location>
</feature>
<dbReference type="PANTHER" id="PTHR12358">
    <property type="entry name" value="SPHINGOSINE KINASE"/>
    <property type="match status" value="1"/>
</dbReference>